<dbReference type="GO" id="GO:0005975">
    <property type="term" value="P:carbohydrate metabolic process"/>
    <property type="evidence" value="ECO:0007669"/>
    <property type="project" value="InterPro"/>
</dbReference>
<dbReference type="InterPro" id="IPR019490">
    <property type="entry name" value="Glu6P/Mann6P_isomerase_C"/>
</dbReference>
<evidence type="ECO:0000259" key="3">
    <source>
        <dbReference type="PROSITE" id="PS51464"/>
    </source>
</evidence>
<dbReference type="CDD" id="cd05637">
    <property type="entry name" value="SIS_PGI_PMI_2"/>
    <property type="match status" value="1"/>
</dbReference>
<accession>G8R8D5</accession>
<dbReference type="CDD" id="cd05017">
    <property type="entry name" value="SIS_PGI_PMI_1"/>
    <property type="match status" value="1"/>
</dbReference>
<dbReference type="Gene3D" id="3.40.50.10490">
    <property type="entry name" value="Glucose-6-phosphate isomerase like protein, domain 1"/>
    <property type="match status" value="2"/>
</dbReference>
<dbReference type="NCBIfam" id="NF006423">
    <property type="entry name" value="PRK08674.1-2"/>
    <property type="match status" value="1"/>
</dbReference>
<evidence type="ECO:0000256" key="2">
    <source>
        <dbReference type="ARBA" id="ARBA00023235"/>
    </source>
</evidence>
<dbReference type="HOGENOM" id="CLU_059687_0_0_10"/>
<dbReference type="KEGG" id="oho:Oweho_2560"/>
<keyword evidence="5" id="KW-1185">Reference proteome</keyword>
<dbReference type="PROSITE" id="PS51464">
    <property type="entry name" value="SIS"/>
    <property type="match status" value="1"/>
</dbReference>
<dbReference type="STRING" id="926562.Oweho_2560"/>
<evidence type="ECO:0000313" key="5">
    <source>
        <dbReference type="Proteomes" id="UP000005631"/>
    </source>
</evidence>
<dbReference type="Pfam" id="PF01380">
    <property type="entry name" value="SIS"/>
    <property type="match status" value="1"/>
</dbReference>
<dbReference type="Proteomes" id="UP000005631">
    <property type="component" value="Chromosome"/>
</dbReference>
<keyword evidence="2 4" id="KW-0413">Isomerase</keyword>
<dbReference type="GO" id="GO:0004347">
    <property type="term" value="F:glucose-6-phosphate isomerase activity"/>
    <property type="evidence" value="ECO:0007669"/>
    <property type="project" value="InterPro"/>
</dbReference>
<dbReference type="InterPro" id="IPR046348">
    <property type="entry name" value="SIS_dom_sf"/>
</dbReference>
<evidence type="ECO:0000313" key="4">
    <source>
        <dbReference type="EMBL" id="AEV33528.1"/>
    </source>
</evidence>
<dbReference type="InterPro" id="IPR035484">
    <property type="entry name" value="SIS_PGI/PMI_1"/>
</dbReference>
<name>G8R8D5_OWEHD</name>
<sequence length="329" mass="36189">MKDLISNFAEHISDALNSIQSSNLKPAERPIKNVLITGLGGSGIGGTIVAELAAPTCSVPITVNKNYSIPGFVDENTLVIACSYSGNTEETLSATREALKKKAQVACITSGGELYQMAQSAGWNTLTMRGGNPPRSMFAFSFSYLSYMLSHYKLIDLDVIAGLENAVNLINGEEASVLIEAEQLASRLRGKTAIIYAISGSAGIAARWRQQLNENAKMLAWEAEIPEMNHNELVGWEGGSAQYAPVFLRHDNDFDRNQKRIEIIKNIIGEKTNHINEVWSKGNGPIEKTLYLVHFGDWVSYYLSEFNKVDIMDIKSIDLLKSELSKIPL</sequence>
<dbReference type="EMBL" id="CP003156">
    <property type="protein sequence ID" value="AEV33528.1"/>
    <property type="molecule type" value="Genomic_DNA"/>
</dbReference>
<dbReference type="AlphaFoldDB" id="G8R8D5"/>
<dbReference type="GO" id="GO:0097367">
    <property type="term" value="F:carbohydrate derivative binding"/>
    <property type="evidence" value="ECO:0007669"/>
    <property type="project" value="InterPro"/>
</dbReference>
<dbReference type="OrthoDB" id="9771734at2"/>
<feature type="domain" description="SIS" evidence="3">
    <location>
        <begin position="24"/>
        <end position="165"/>
    </location>
</feature>
<dbReference type="GO" id="GO:0004476">
    <property type="term" value="F:mannose-6-phosphate isomerase activity"/>
    <property type="evidence" value="ECO:0007669"/>
    <property type="project" value="InterPro"/>
</dbReference>
<dbReference type="PATRIC" id="fig|926562.3.peg.2576"/>
<protein>
    <submittedName>
        <fullName evidence="4">Bifunctional phosphoglucose/phosphomannose isomerase</fullName>
    </submittedName>
</protein>
<dbReference type="GO" id="GO:1901135">
    <property type="term" value="P:carbohydrate derivative metabolic process"/>
    <property type="evidence" value="ECO:0007669"/>
    <property type="project" value="InterPro"/>
</dbReference>
<dbReference type="InterPro" id="IPR001347">
    <property type="entry name" value="SIS_dom"/>
</dbReference>
<dbReference type="SUPFAM" id="SSF53697">
    <property type="entry name" value="SIS domain"/>
    <property type="match status" value="1"/>
</dbReference>
<reference evidence="4 5" key="1">
    <citation type="journal article" date="2012" name="Stand. Genomic Sci.">
        <title>Genome sequence of the orange-pigmented seawater bacterium Owenweeksia hongkongensis type strain (UST20020801(T)).</title>
        <authorList>
            <person name="Riedel T."/>
            <person name="Held B."/>
            <person name="Nolan M."/>
            <person name="Lucas S."/>
            <person name="Lapidus A."/>
            <person name="Tice H."/>
            <person name="Del Rio T.G."/>
            <person name="Cheng J.F."/>
            <person name="Han C."/>
            <person name="Tapia R."/>
            <person name="Goodwin L.A."/>
            <person name="Pitluck S."/>
            <person name="Liolios K."/>
            <person name="Mavromatis K."/>
            <person name="Pagani I."/>
            <person name="Ivanova N."/>
            <person name="Mikhailova N."/>
            <person name="Pati A."/>
            <person name="Chen A."/>
            <person name="Palaniappan K."/>
            <person name="Rohde M."/>
            <person name="Tindall B.J."/>
            <person name="Detter J.C."/>
            <person name="Goker M."/>
            <person name="Woyke T."/>
            <person name="Bristow J."/>
            <person name="Eisen J.A."/>
            <person name="Markowitz V."/>
            <person name="Hugenholtz P."/>
            <person name="Klenk H.P."/>
            <person name="Kyrpides N.C."/>
        </authorList>
    </citation>
    <scope>NUCLEOTIDE SEQUENCE</scope>
    <source>
        <strain evidence="5">DSM 17368 / JCM 12287 / NRRL B-23963</strain>
    </source>
</reference>
<dbReference type="eggNOG" id="COG2222">
    <property type="taxonomic scope" value="Bacteria"/>
</dbReference>
<proteinExistence type="inferred from homology"/>
<organism evidence="4 5">
    <name type="scientific">Owenweeksia hongkongensis (strain DSM 17368 / CIP 108786 / JCM 12287 / NRRL B-23963 / UST20020801)</name>
    <dbReference type="NCBI Taxonomy" id="926562"/>
    <lineage>
        <taxon>Bacteria</taxon>
        <taxon>Pseudomonadati</taxon>
        <taxon>Bacteroidota</taxon>
        <taxon>Flavobacteriia</taxon>
        <taxon>Flavobacteriales</taxon>
        <taxon>Owenweeksiaceae</taxon>
        <taxon>Owenweeksia</taxon>
    </lineage>
</organism>
<dbReference type="RefSeq" id="WP_014202877.1">
    <property type="nucleotide sequence ID" value="NC_016599.1"/>
</dbReference>
<gene>
    <name evidence="4" type="ordered locus">Oweho_2560</name>
</gene>
<evidence type="ECO:0000256" key="1">
    <source>
        <dbReference type="ARBA" id="ARBA00010523"/>
    </source>
</evidence>
<comment type="similarity">
    <text evidence="1">Belongs to the PGI/PMI family.</text>
</comment>
<dbReference type="Pfam" id="PF10432">
    <property type="entry name" value="bact-PGI_C"/>
    <property type="match status" value="1"/>
</dbReference>
<dbReference type="NCBIfam" id="TIGR02128">
    <property type="entry name" value="G6PI_arch"/>
    <property type="match status" value="1"/>
</dbReference>